<gene>
    <name evidence="2" type="ORF">OESDEN_03095</name>
</gene>
<sequence>MQPLGDCASVSRPRFVRLANGKLARITTKRIPASQVQAKIPQLNPTPAPTITNAEALDNNSAPTNASTSPDAIDASKLIGSEPATDSDLFERDLVRIADEPLFNPVPSHYGNTSESCTVCRKLLPGMKKHLLSVEARLGSLVDIVQNLIIHINPKDREAAAAAKASAAAAEES</sequence>
<dbReference type="EMBL" id="KN549556">
    <property type="protein sequence ID" value="KHJ96939.1"/>
    <property type="molecule type" value="Genomic_DNA"/>
</dbReference>
<dbReference type="OrthoDB" id="5876412at2759"/>
<keyword evidence="3" id="KW-1185">Reference proteome</keyword>
<reference evidence="2 3" key="1">
    <citation type="submission" date="2014-03" db="EMBL/GenBank/DDBJ databases">
        <title>Draft genome of the hookworm Oesophagostomum dentatum.</title>
        <authorList>
            <person name="Mitreva M."/>
        </authorList>
    </citation>
    <scope>NUCLEOTIDE SEQUENCE [LARGE SCALE GENOMIC DNA]</scope>
    <source>
        <strain evidence="2 3">OD-Hann</strain>
    </source>
</reference>
<feature type="region of interest" description="Disordered" evidence="1">
    <location>
        <begin position="42"/>
        <end position="78"/>
    </location>
</feature>
<proteinExistence type="predicted"/>
<dbReference type="AlphaFoldDB" id="A0A0B1TI43"/>
<evidence type="ECO:0000313" key="3">
    <source>
        <dbReference type="Proteomes" id="UP000053660"/>
    </source>
</evidence>
<name>A0A0B1TI43_OESDE</name>
<accession>A0A0B1TI43</accession>
<protein>
    <submittedName>
        <fullName evidence="2">Uncharacterized protein</fullName>
    </submittedName>
</protein>
<organism evidence="2 3">
    <name type="scientific">Oesophagostomum dentatum</name>
    <name type="common">Nodular worm</name>
    <dbReference type="NCBI Taxonomy" id="61180"/>
    <lineage>
        <taxon>Eukaryota</taxon>
        <taxon>Metazoa</taxon>
        <taxon>Ecdysozoa</taxon>
        <taxon>Nematoda</taxon>
        <taxon>Chromadorea</taxon>
        <taxon>Rhabditida</taxon>
        <taxon>Rhabditina</taxon>
        <taxon>Rhabditomorpha</taxon>
        <taxon>Strongyloidea</taxon>
        <taxon>Strongylidae</taxon>
        <taxon>Oesophagostomum</taxon>
    </lineage>
</organism>
<evidence type="ECO:0000313" key="2">
    <source>
        <dbReference type="EMBL" id="KHJ96939.1"/>
    </source>
</evidence>
<dbReference type="Proteomes" id="UP000053660">
    <property type="component" value="Unassembled WGS sequence"/>
</dbReference>
<feature type="compositionally biased region" description="Polar residues" evidence="1">
    <location>
        <begin position="43"/>
        <end position="70"/>
    </location>
</feature>
<evidence type="ECO:0000256" key="1">
    <source>
        <dbReference type="SAM" id="MobiDB-lite"/>
    </source>
</evidence>